<gene>
    <name evidence="1" type="ORF">Amon02_000174000</name>
</gene>
<dbReference type="Proteomes" id="UP001165064">
    <property type="component" value="Unassembled WGS sequence"/>
</dbReference>
<comment type="caution">
    <text evidence="1">The sequence shown here is derived from an EMBL/GenBank/DDBJ whole genome shotgun (WGS) entry which is preliminary data.</text>
</comment>
<protein>
    <submittedName>
        <fullName evidence="1">Unnamed protein product</fullName>
    </submittedName>
</protein>
<evidence type="ECO:0000313" key="1">
    <source>
        <dbReference type="EMBL" id="GME74371.1"/>
    </source>
</evidence>
<reference evidence="1" key="1">
    <citation type="submission" date="2023-04" db="EMBL/GenBank/DDBJ databases">
        <title>Ambrosiozyma monospora NBRC 10751.</title>
        <authorList>
            <person name="Ichikawa N."/>
            <person name="Sato H."/>
            <person name="Tonouchi N."/>
        </authorList>
    </citation>
    <scope>NUCLEOTIDE SEQUENCE</scope>
    <source>
        <strain evidence="1">NBRC 10751</strain>
    </source>
</reference>
<accession>A0ACB5SVQ1</accession>
<dbReference type="EMBL" id="BSXS01000914">
    <property type="protein sequence ID" value="GME74371.1"/>
    <property type="molecule type" value="Genomic_DNA"/>
</dbReference>
<evidence type="ECO:0000313" key="2">
    <source>
        <dbReference type="Proteomes" id="UP001165064"/>
    </source>
</evidence>
<proteinExistence type="predicted"/>
<name>A0ACB5SVQ1_AMBMO</name>
<keyword evidence="2" id="KW-1185">Reference proteome</keyword>
<sequence length="175" mass="19672">MNIWPLLSICQVIFAIPVTLPSQISKTSDPTYESTTLTEQTTVNENTKLVPKRNSSSRSDGNSTQLQRNERVMNYELERRAPMRPPFPVSLLQIPTILVILLDYKEPKKLMNIELERRQYRIPPSAVSDVVASTNAHDSNELPPAAESIVAPPSNYQQAVNDKLIDAGPQKVQYN</sequence>
<organism evidence="1 2">
    <name type="scientific">Ambrosiozyma monospora</name>
    <name type="common">Yeast</name>
    <name type="synonym">Endomycopsis monosporus</name>
    <dbReference type="NCBI Taxonomy" id="43982"/>
    <lineage>
        <taxon>Eukaryota</taxon>
        <taxon>Fungi</taxon>
        <taxon>Dikarya</taxon>
        <taxon>Ascomycota</taxon>
        <taxon>Saccharomycotina</taxon>
        <taxon>Pichiomycetes</taxon>
        <taxon>Pichiales</taxon>
        <taxon>Pichiaceae</taxon>
        <taxon>Ambrosiozyma</taxon>
    </lineage>
</organism>